<dbReference type="CDD" id="cd02440">
    <property type="entry name" value="AdoMet_MTases"/>
    <property type="match status" value="1"/>
</dbReference>
<accession>A0A9D1I6T7</accession>
<dbReference type="Proteomes" id="UP000824089">
    <property type="component" value="Unassembled WGS sequence"/>
</dbReference>
<organism evidence="7 8">
    <name type="scientific">Candidatus Egerieisoma faecipullorum</name>
    <dbReference type="NCBI Taxonomy" id="2840963"/>
    <lineage>
        <taxon>Bacteria</taxon>
        <taxon>Bacillati</taxon>
        <taxon>Bacillota</taxon>
        <taxon>Clostridia</taxon>
        <taxon>Eubacteriales</taxon>
        <taxon>Clostridiaceae</taxon>
        <taxon>Clostridiaceae incertae sedis</taxon>
        <taxon>Candidatus Egerieisoma</taxon>
    </lineage>
</organism>
<dbReference type="PROSITE" id="PS00092">
    <property type="entry name" value="N6_MTASE"/>
    <property type="match status" value="1"/>
</dbReference>
<proteinExistence type="predicted"/>
<keyword evidence="1" id="KW-0963">Cytoplasm</keyword>
<dbReference type="GO" id="GO:0003676">
    <property type="term" value="F:nucleic acid binding"/>
    <property type="evidence" value="ECO:0007669"/>
    <property type="project" value="InterPro"/>
</dbReference>
<keyword evidence="2" id="KW-0698">rRNA processing</keyword>
<dbReference type="GO" id="GO:0032259">
    <property type="term" value="P:methylation"/>
    <property type="evidence" value="ECO:0007669"/>
    <property type="project" value="UniProtKB-KW"/>
</dbReference>
<dbReference type="Gene3D" id="3.40.50.150">
    <property type="entry name" value="Vaccinia Virus protein VP39"/>
    <property type="match status" value="1"/>
</dbReference>
<evidence type="ECO:0000256" key="3">
    <source>
        <dbReference type="ARBA" id="ARBA00022603"/>
    </source>
</evidence>
<protein>
    <submittedName>
        <fullName evidence="7">Class I SAM-dependent methyltransferase</fullName>
    </submittedName>
</protein>
<gene>
    <name evidence="7" type="ORF">IAD50_00710</name>
</gene>
<evidence type="ECO:0000256" key="1">
    <source>
        <dbReference type="ARBA" id="ARBA00022490"/>
    </source>
</evidence>
<dbReference type="SUPFAM" id="SSF53335">
    <property type="entry name" value="S-adenosyl-L-methionine-dependent methyltransferases"/>
    <property type="match status" value="1"/>
</dbReference>
<dbReference type="EMBL" id="DVMM01000013">
    <property type="protein sequence ID" value="HIU28797.1"/>
    <property type="molecule type" value="Genomic_DNA"/>
</dbReference>
<keyword evidence="4" id="KW-0808">Transferase</keyword>
<keyword evidence="3 7" id="KW-0489">Methyltransferase</keyword>
<dbReference type="PANTHER" id="PTHR47816">
    <property type="entry name" value="RIBOSOMAL RNA SMALL SUBUNIT METHYLTRANSFERASE C"/>
    <property type="match status" value="1"/>
</dbReference>
<sequence length="214" mass="24020">MFTEAIDGSVFSFETDPAVFSPGKIDAGTRAMLSEADLRPGDKILDLGCGYGVVGIWAAQKAGPENVVMCDILPAAVALSKENALRNGLDEIQIIQSDGFERIEAHDFTIILSNPPYHADFSVPKRFIEDGFRHLAIGGRMLMVTKRLDWYKNKLTSVFGGVRIKETDGYYVFTAEKRSEAPPPKARKTRHLSKKLERARQNEKNVVKRRRRQH</sequence>
<dbReference type="InterPro" id="IPR007848">
    <property type="entry name" value="Small_mtfrase_dom"/>
</dbReference>
<reference evidence="7" key="1">
    <citation type="submission" date="2020-10" db="EMBL/GenBank/DDBJ databases">
        <authorList>
            <person name="Gilroy R."/>
        </authorList>
    </citation>
    <scope>NUCLEOTIDE SEQUENCE</scope>
    <source>
        <strain evidence="7">CHK195-4489</strain>
    </source>
</reference>
<dbReference type="InterPro" id="IPR002052">
    <property type="entry name" value="DNA_methylase_N6_adenine_CS"/>
</dbReference>
<dbReference type="InterPro" id="IPR029063">
    <property type="entry name" value="SAM-dependent_MTases_sf"/>
</dbReference>
<comment type="caution">
    <text evidence="7">The sequence shown here is derived from an EMBL/GenBank/DDBJ whole genome shotgun (WGS) entry which is preliminary data.</text>
</comment>
<feature type="domain" description="Methyltransferase small" evidence="6">
    <location>
        <begin position="12"/>
        <end position="173"/>
    </location>
</feature>
<name>A0A9D1I6T7_9CLOT</name>
<dbReference type="GO" id="GO:0006364">
    <property type="term" value="P:rRNA processing"/>
    <property type="evidence" value="ECO:0007669"/>
    <property type="project" value="UniProtKB-KW"/>
</dbReference>
<reference evidence="7" key="2">
    <citation type="journal article" date="2021" name="PeerJ">
        <title>Extensive microbial diversity within the chicken gut microbiome revealed by metagenomics and culture.</title>
        <authorList>
            <person name="Gilroy R."/>
            <person name="Ravi A."/>
            <person name="Getino M."/>
            <person name="Pursley I."/>
            <person name="Horton D.L."/>
            <person name="Alikhan N.F."/>
            <person name="Baker D."/>
            <person name="Gharbi K."/>
            <person name="Hall N."/>
            <person name="Watson M."/>
            <person name="Adriaenssens E.M."/>
            <person name="Foster-Nyarko E."/>
            <person name="Jarju S."/>
            <person name="Secka A."/>
            <person name="Antonio M."/>
            <person name="Oren A."/>
            <person name="Chaudhuri R.R."/>
            <person name="La Ragione R."/>
            <person name="Hildebrand F."/>
            <person name="Pallen M.J."/>
        </authorList>
    </citation>
    <scope>NUCLEOTIDE SEQUENCE</scope>
    <source>
        <strain evidence="7">CHK195-4489</strain>
    </source>
</reference>
<evidence type="ECO:0000259" key="6">
    <source>
        <dbReference type="Pfam" id="PF05175"/>
    </source>
</evidence>
<dbReference type="GO" id="GO:0008757">
    <property type="term" value="F:S-adenosylmethionine-dependent methyltransferase activity"/>
    <property type="evidence" value="ECO:0007669"/>
    <property type="project" value="InterPro"/>
</dbReference>
<dbReference type="AlphaFoldDB" id="A0A9D1I6T7"/>
<evidence type="ECO:0000256" key="5">
    <source>
        <dbReference type="SAM" id="MobiDB-lite"/>
    </source>
</evidence>
<feature type="compositionally biased region" description="Basic and acidic residues" evidence="5">
    <location>
        <begin position="194"/>
        <end position="206"/>
    </location>
</feature>
<dbReference type="GO" id="GO:0008170">
    <property type="term" value="F:N-methyltransferase activity"/>
    <property type="evidence" value="ECO:0007669"/>
    <property type="project" value="UniProtKB-ARBA"/>
</dbReference>
<evidence type="ECO:0000256" key="4">
    <source>
        <dbReference type="ARBA" id="ARBA00022679"/>
    </source>
</evidence>
<dbReference type="Pfam" id="PF05175">
    <property type="entry name" value="MTS"/>
    <property type="match status" value="1"/>
</dbReference>
<evidence type="ECO:0000313" key="7">
    <source>
        <dbReference type="EMBL" id="HIU28797.1"/>
    </source>
</evidence>
<dbReference type="InterPro" id="IPR046977">
    <property type="entry name" value="RsmC/RlmG"/>
</dbReference>
<evidence type="ECO:0000313" key="8">
    <source>
        <dbReference type="Proteomes" id="UP000824089"/>
    </source>
</evidence>
<evidence type="ECO:0000256" key="2">
    <source>
        <dbReference type="ARBA" id="ARBA00022552"/>
    </source>
</evidence>
<feature type="region of interest" description="Disordered" evidence="5">
    <location>
        <begin position="177"/>
        <end position="214"/>
    </location>
</feature>
<dbReference type="PANTHER" id="PTHR47816:SF4">
    <property type="entry name" value="RIBOSOMAL RNA SMALL SUBUNIT METHYLTRANSFERASE C"/>
    <property type="match status" value="1"/>
</dbReference>